<dbReference type="PANTHER" id="PTHR42959:SF1">
    <property type="entry name" value="CARBAMOYLTRANSFERASE HYPF"/>
    <property type="match status" value="1"/>
</dbReference>
<dbReference type="InterPro" id="IPR051060">
    <property type="entry name" value="Carbamoyltrans_HypF-like"/>
</dbReference>
<dbReference type="PROSITE" id="PS51163">
    <property type="entry name" value="YRDC"/>
    <property type="match status" value="1"/>
</dbReference>
<dbReference type="Pfam" id="PF00708">
    <property type="entry name" value="Acylphosphatase"/>
    <property type="match status" value="1"/>
</dbReference>
<dbReference type="AlphaFoldDB" id="A0A7M2Z1Z0"/>
<keyword evidence="4" id="KW-0479">Metal-binding</keyword>
<proteinExistence type="inferred from homology"/>
<dbReference type="GO" id="GO:0016874">
    <property type="term" value="F:ligase activity"/>
    <property type="evidence" value="ECO:0007669"/>
    <property type="project" value="UniProtKB-UniRule"/>
</dbReference>
<reference evidence="13" key="2">
    <citation type="journal article" date="2019" name="MicrobiologyOpen">
        <title>High-quality draft genome sequence of Gaiella occulta isolated from a 150 meter deep mineral water borehole and comparison with the genome sequences of other deep-branching lineages of the phylum Actinobacteria.</title>
        <authorList>
            <person name="Severino R."/>
            <person name="Froufe H.J.C."/>
            <person name="Barroso C."/>
            <person name="Albuquerque L."/>
            <person name="Lobo-da-Cunha A."/>
            <person name="da Costa M.S."/>
            <person name="Egas C."/>
        </authorList>
    </citation>
    <scope>NUCLEOTIDE SEQUENCE [LARGE SCALE GENOMIC DNA]</scope>
    <source>
        <strain evidence="13">F2-233</strain>
    </source>
</reference>
<keyword evidence="9" id="KW-0378">Hydrolase</keyword>
<comment type="catalytic activity">
    <reaction evidence="9">
        <text>an acyl phosphate + H2O = a carboxylate + phosphate + H(+)</text>
        <dbReference type="Rhea" id="RHEA:14965"/>
        <dbReference type="ChEBI" id="CHEBI:15377"/>
        <dbReference type="ChEBI" id="CHEBI:15378"/>
        <dbReference type="ChEBI" id="CHEBI:29067"/>
        <dbReference type="ChEBI" id="CHEBI:43474"/>
        <dbReference type="ChEBI" id="CHEBI:59918"/>
        <dbReference type="EC" id="3.6.1.7"/>
    </reaction>
</comment>
<dbReference type="InterPro" id="IPR001792">
    <property type="entry name" value="Acylphosphatase-like_dom"/>
</dbReference>
<sequence length="714" mass="77098">MRGVVQGVGFRPFVYGLARREGLAGFVLNDGAGVVIEVEGEAAALDGFLARLRVDAPPLARIDSLEVTHAPTRGEAAFSILASTAHGRSALIPPDVATCDDCLRELFDPTDRRHRYPFVNCTRCGPRFTIVLRVPYDRPNTTMAGFPLCDDCLREYEDPTDRRFHAEPIACPVCGPRLSLPLEEAVGLLRDGAILAVKGLGGYHLACDAANEETVARLRARKHREEKPFALMTAAPEAIVELTAAAAELLRSRERPIVLLPRRPHAAIAESVAPGVPELGVMLPYTPLHHLLIADVGRPLVMTSGNRSDEPIAVADDEARERLAGIADAFLAHDRPIHRRCEDSVVRVAFPIRRSRGYTPSALPLPVATARPLIAVGAELKSTFCVARGADAFMSPHLGDLDSELAYRAFLTDLDLYTSMLGVVPERIAHDLHPEYLSTKWALDQDLETVGIQHHHAHAAACLGEHGERGPALALVFDGTGYGTDGTLWGGELLRCDLVTFERLAHLEPVPLPGGEAAIREPWRMAASYLEAAALPVPYPRWRLVRESLKVNAPLSSGMGRLFDAVAALLGVREVVTYEGQAAIELERLAGTTAAPPYPWVFGDGPALVRHVYDDLAARRPRPEIAAAFHETIAAAAATACAESAELRTVALTGGTFQNLRLLESTARRLESLGFRVLTHARVPPNDAGISYGQAVVAAATLPARARTTRQSTG</sequence>
<dbReference type="Proteomes" id="UP000254134">
    <property type="component" value="Unassembled WGS sequence"/>
</dbReference>
<dbReference type="InterPro" id="IPR011125">
    <property type="entry name" value="Znf_HypF"/>
</dbReference>
<keyword evidence="12" id="KW-0808">Transferase</keyword>
<evidence type="ECO:0000313" key="12">
    <source>
        <dbReference type="EMBL" id="RDI75852.1"/>
    </source>
</evidence>
<evidence type="ECO:0000256" key="2">
    <source>
        <dbReference type="ARBA" id="ARBA00008097"/>
    </source>
</evidence>
<dbReference type="GO" id="GO:0003725">
    <property type="term" value="F:double-stranded RNA binding"/>
    <property type="evidence" value="ECO:0007669"/>
    <property type="project" value="InterPro"/>
</dbReference>
<dbReference type="GO" id="GO:0003998">
    <property type="term" value="F:acylphosphatase activity"/>
    <property type="evidence" value="ECO:0007669"/>
    <property type="project" value="UniProtKB-EC"/>
</dbReference>
<comment type="pathway">
    <text evidence="1">Protein modification; [NiFe] hydrogenase maturation.</text>
</comment>
<dbReference type="InterPro" id="IPR004421">
    <property type="entry name" value="Carbamoyltransferase_HypF"/>
</dbReference>
<gene>
    <name evidence="12" type="ORF">Gocc_0271</name>
</gene>
<dbReference type="UniPathway" id="UPA00335"/>
<comment type="similarity">
    <text evidence="2 8">Belongs to the carbamoyltransferase HypF family.</text>
</comment>
<dbReference type="InterPro" id="IPR041440">
    <property type="entry name" value="HypF_C"/>
</dbReference>
<evidence type="ECO:0000256" key="9">
    <source>
        <dbReference type="PROSITE-ProRule" id="PRU00520"/>
    </source>
</evidence>
<protein>
    <recommendedName>
        <fullName evidence="8">Carbamoyltransferase</fullName>
        <ecNumber evidence="8">6.2.-.-</ecNumber>
    </recommendedName>
</protein>
<dbReference type="EMBL" id="QQZY01000001">
    <property type="protein sequence ID" value="RDI75852.1"/>
    <property type="molecule type" value="Genomic_DNA"/>
</dbReference>
<keyword evidence="5" id="KW-0863">Zinc-finger</keyword>
<dbReference type="Pfam" id="PF01300">
    <property type="entry name" value="Sua5_yciO_yrdC"/>
    <property type="match status" value="1"/>
</dbReference>
<evidence type="ECO:0000256" key="8">
    <source>
        <dbReference type="PIRNR" id="PIRNR006256"/>
    </source>
</evidence>
<feature type="domain" description="YrdC-like" evidence="11">
    <location>
        <begin position="179"/>
        <end position="357"/>
    </location>
</feature>
<keyword evidence="3" id="KW-0436">Ligase</keyword>
<dbReference type="Gene3D" id="3.30.420.360">
    <property type="match status" value="1"/>
</dbReference>
<dbReference type="Gene3D" id="3.30.110.120">
    <property type="match status" value="1"/>
</dbReference>
<feature type="active site" evidence="9">
    <location>
        <position position="11"/>
    </location>
</feature>
<dbReference type="EC" id="6.2.-.-" evidence="8"/>
<dbReference type="Gene3D" id="3.30.420.40">
    <property type="match status" value="1"/>
</dbReference>
<dbReference type="InterPro" id="IPR017945">
    <property type="entry name" value="DHBP_synth_RibB-like_a/b_dom"/>
</dbReference>
<evidence type="ECO:0000259" key="11">
    <source>
        <dbReference type="PROSITE" id="PS51163"/>
    </source>
</evidence>
<evidence type="ECO:0000256" key="4">
    <source>
        <dbReference type="ARBA" id="ARBA00022723"/>
    </source>
</evidence>
<dbReference type="InterPro" id="IPR006070">
    <property type="entry name" value="Sua5-like_dom"/>
</dbReference>
<comment type="catalytic activity">
    <reaction evidence="7">
        <text>C-terminal L-cysteinyl-[HypE protein] + carbamoyl phosphate + ATP + H2O = C-terminal S-carboxamide-L-cysteinyl-[HypE protein] + AMP + phosphate + diphosphate + H(+)</text>
        <dbReference type="Rhea" id="RHEA:55636"/>
        <dbReference type="Rhea" id="RHEA-COMP:14247"/>
        <dbReference type="Rhea" id="RHEA-COMP:14392"/>
        <dbReference type="ChEBI" id="CHEBI:15377"/>
        <dbReference type="ChEBI" id="CHEBI:15378"/>
        <dbReference type="ChEBI" id="CHEBI:30616"/>
        <dbReference type="ChEBI" id="CHEBI:33019"/>
        <dbReference type="ChEBI" id="CHEBI:43474"/>
        <dbReference type="ChEBI" id="CHEBI:58228"/>
        <dbReference type="ChEBI" id="CHEBI:76913"/>
        <dbReference type="ChEBI" id="CHEBI:139126"/>
        <dbReference type="ChEBI" id="CHEBI:456215"/>
    </reaction>
</comment>
<comment type="caution">
    <text evidence="12">The sequence shown here is derived from an EMBL/GenBank/DDBJ whole genome shotgun (WGS) entry which is preliminary data.</text>
</comment>
<evidence type="ECO:0000256" key="5">
    <source>
        <dbReference type="ARBA" id="ARBA00022771"/>
    </source>
</evidence>
<evidence type="ECO:0000259" key="10">
    <source>
        <dbReference type="PROSITE" id="PS51160"/>
    </source>
</evidence>
<dbReference type="GO" id="GO:0016743">
    <property type="term" value="F:carboxyl- or carbamoyltransferase activity"/>
    <property type="evidence" value="ECO:0007669"/>
    <property type="project" value="UniProtKB-UniRule"/>
</dbReference>
<organism evidence="12 13">
    <name type="scientific">Gaiella occulta</name>
    <dbReference type="NCBI Taxonomy" id="1002870"/>
    <lineage>
        <taxon>Bacteria</taxon>
        <taxon>Bacillati</taxon>
        <taxon>Actinomycetota</taxon>
        <taxon>Thermoleophilia</taxon>
        <taxon>Gaiellales</taxon>
        <taxon>Gaiellaceae</taxon>
        <taxon>Gaiella</taxon>
    </lineage>
</organism>
<keyword evidence="13" id="KW-1185">Reference proteome</keyword>
<evidence type="ECO:0000256" key="1">
    <source>
        <dbReference type="ARBA" id="ARBA00004711"/>
    </source>
</evidence>
<dbReference type="GO" id="GO:0008270">
    <property type="term" value="F:zinc ion binding"/>
    <property type="evidence" value="ECO:0007669"/>
    <property type="project" value="UniProtKB-KW"/>
</dbReference>
<dbReference type="SUPFAM" id="SSF54975">
    <property type="entry name" value="Acylphosphatase/BLUF domain-like"/>
    <property type="match status" value="1"/>
</dbReference>
<dbReference type="Pfam" id="PF17788">
    <property type="entry name" value="HypF_C"/>
    <property type="match status" value="1"/>
</dbReference>
<dbReference type="NCBIfam" id="TIGR00143">
    <property type="entry name" value="hypF"/>
    <property type="match status" value="1"/>
</dbReference>
<keyword evidence="6" id="KW-0862">Zinc</keyword>
<accession>A0A7M2Z1Z0</accession>
<evidence type="ECO:0000313" key="13">
    <source>
        <dbReference type="Proteomes" id="UP000254134"/>
    </source>
</evidence>
<dbReference type="PIRSF" id="PIRSF006256">
    <property type="entry name" value="CMPcnvr_hdrg_mat"/>
    <property type="match status" value="1"/>
</dbReference>
<dbReference type="Gene3D" id="3.90.870.50">
    <property type="match status" value="1"/>
</dbReference>
<dbReference type="SUPFAM" id="SSF55821">
    <property type="entry name" value="YrdC/RibB"/>
    <property type="match status" value="1"/>
</dbReference>
<name>A0A7M2Z1Z0_9ACTN</name>
<dbReference type="Pfam" id="PF07503">
    <property type="entry name" value="zf-HYPF"/>
    <property type="match status" value="2"/>
</dbReference>
<evidence type="ECO:0000256" key="7">
    <source>
        <dbReference type="ARBA" id="ARBA00048220"/>
    </source>
</evidence>
<feature type="domain" description="Acylphosphatase-like" evidence="10">
    <location>
        <begin position="1"/>
        <end position="82"/>
    </location>
</feature>
<evidence type="ECO:0000256" key="3">
    <source>
        <dbReference type="ARBA" id="ARBA00022598"/>
    </source>
</evidence>
<dbReference type="GO" id="GO:0051604">
    <property type="term" value="P:protein maturation"/>
    <property type="evidence" value="ECO:0007669"/>
    <property type="project" value="TreeGrafter"/>
</dbReference>
<feature type="active site" evidence="9">
    <location>
        <position position="29"/>
    </location>
</feature>
<dbReference type="InterPro" id="IPR055128">
    <property type="entry name" value="HypF_C_2"/>
</dbReference>
<dbReference type="Pfam" id="PF22521">
    <property type="entry name" value="HypF_C_2"/>
    <property type="match status" value="1"/>
</dbReference>
<reference evidence="12 13" key="1">
    <citation type="submission" date="2018-07" db="EMBL/GenBank/DDBJ databases">
        <title>High-quality-draft genome sequence of Gaiella occulta.</title>
        <authorList>
            <person name="Severino R."/>
            <person name="Froufe H.J.C."/>
            <person name="Rainey F.A."/>
            <person name="Barroso C."/>
            <person name="Albuquerque L."/>
            <person name="Lobo-Da-Cunha A."/>
            <person name="Da Costa M.S."/>
            <person name="Egas C."/>
        </authorList>
    </citation>
    <scope>NUCLEOTIDE SEQUENCE [LARGE SCALE GENOMIC DNA]</scope>
    <source>
        <strain evidence="12 13">F2-233</strain>
    </source>
</reference>
<dbReference type="InterPro" id="IPR036046">
    <property type="entry name" value="Acylphosphatase-like_dom_sf"/>
</dbReference>
<evidence type="ECO:0000256" key="6">
    <source>
        <dbReference type="ARBA" id="ARBA00022833"/>
    </source>
</evidence>
<dbReference type="PROSITE" id="PS51160">
    <property type="entry name" value="ACYLPHOSPHATASE_3"/>
    <property type="match status" value="1"/>
</dbReference>
<dbReference type="PANTHER" id="PTHR42959">
    <property type="entry name" value="CARBAMOYLTRANSFERASE"/>
    <property type="match status" value="1"/>
</dbReference>